<name>A0AAV7IA51_COTGL</name>
<reference evidence="3 4" key="1">
    <citation type="journal article" date="2021" name="J. Hered.">
        <title>A chromosome-level genome assembly of the parasitoid wasp, Cotesia glomerata (Hymenoptera: Braconidae).</title>
        <authorList>
            <person name="Pinto B.J."/>
            <person name="Weis J.J."/>
            <person name="Gamble T."/>
            <person name="Ode P.J."/>
            <person name="Paul R."/>
            <person name="Zaspel J.M."/>
        </authorList>
    </citation>
    <scope>NUCLEOTIDE SEQUENCE [LARGE SCALE GENOMIC DNA]</scope>
    <source>
        <strain evidence="3">CgM1</strain>
    </source>
</reference>
<accession>A0AAV7IA51</accession>
<dbReference type="Proteomes" id="UP000826195">
    <property type="component" value="Unassembled WGS sequence"/>
</dbReference>
<gene>
    <name evidence="3" type="ORF">KQX54_017217</name>
</gene>
<feature type="compositionally biased region" description="Polar residues" evidence="1">
    <location>
        <begin position="161"/>
        <end position="175"/>
    </location>
</feature>
<comment type="caution">
    <text evidence="3">The sequence shown here is derived from an EMBL/GenBank/DDBJ whole genome shotgun (WGS) entry which is preliminary data.</text>
</comment>
<feature type="region of interest" description="Disordered" evidence="1">
    <location>
        <begin position="1592"/>
        <end position="1622"/>
    </location>
</feature>
<proteinExistence type="predicted"/>
<feature type="domain" description="BEN" evidence="2">
    <location>
        <begin position="1754"/>
        <end position="1859"/>
    </location>
</feature>
<dbReference type="Pfam" id="PF10523">
    <property type="entry name" value="BEN"/>
    <property type="match status" value="2"/>
</dbReference>
<feature type="region of interest" description="Disordered" evidence="1">
    <location>
        <begin position="1657"/>
        <end position="1711"/>
    </location>
</feature>
<feature type="compositionally biased region" description="Basic and acidic residues" evidence="1">
    <location>
        <begin position="141"/>
        <end position="150"/>
    </location>
</feature>
<feature type="compositionally biased region" description="Acidic residues" evidence="1">
    <location>
        <begin position="981"/>
        <end position="994"/>
    </location>
</feature>
<dbReference type="Gene3D" id="1.10.10.2590">
    <property type="entry name" value="BEN domain"/>
    <property type="match status" value="2"/>
</dbReference>
<feature type="region of interest" description="Disordered" evidence="1">
    <location>
        <begin position="141"/>
        <end position="183"/>
    </location>
</feature>
<dbReference type="GO" id="GO:0003677">
    <property type="term" value="F:DNA binding"/>
    <property type="evidence" value="ECO:0007669"/>
    <property type="project" value="InterPro"/>
</dbReference>
<protein>
    <recommendedName>
        <fullName evidence="2">BEN domain-containing protein</fullName>
    </recommendedName>
</protein>
<organism evidence="3 4">
    <name type="scientific">Cotesia glomerata</name>
    <name type="common">Lepidopteran parasitic wasp</name>
    <name type="synonym">Apanteles glomeratus</name>
    <dbReference type="NCBI Taxonomy" id="32391"/>
    <lineage>
        <taxon>Eukaryota</taxon>
        <taxon>Metazoa</taxon>
        <taxon>Ecdysozoa</taxon>
        <taxon>Arthropoda</taxon>
        <taxon>Hexapoda</taxon>
        <taxon>Insecta</taxon>
        <taxon>Pterygota</taxon>
        <taxon>Neoptera</taxon>
        <taxon>Endopterygota</taxon>
        <taxon>Hymenoptera</taxon>
        <taxon>Apocrita</taxon>
        <taxon>Ichneumonoidea</taxon>
        <taxon>Braconidae</taxon>
        <taxon>Microgastrinae</taxon>
        <taxon>Cotesia</taxon>
    </lineage>
</organism>
<feature type="region of interest" description="Disordered" evidence="1">
    <location>
        <begin position="968"/>
        <end position="994"/>
    </location>
</feature>
<evidence type="ECO:0000313" key="4">
    <source>
        <dbReference type="Proteomes" id="UP000826195"/>
    </source>
</evidence>
<sequence length="1863" mass="210692">MERRSTTASPNGICVNGKFSRTNRMAKRFCRFDSASYPMRMTNKDQRRLFYVVQFVQLPFEGIDDYVCVPYSWIIFQKSSNRKIVVTYPNNEDPLETRERVRRKERPNDSWRFYMVYLKYDSDDFEDAELWIARNEHGPVEGVSKRKDSETEPQLNRKLRSANQSIWSESNSDKPQVTVKPYNNLRKPLPKISIRRPLSQDPDQNLNNKCLKLNINCKPVVNTKHITATSASSKREQSVIITGNQVIQKDQTKTNYASNGKINTEQSTEPEVINENQLVKLSVQSTSAKLPVKHQLSPQSPTEHRLLLQPPIGRQPSPQPPNDRQPSPQLPNDRQPSPKFIAEQHSSSKFSDEQQPLPVGEDYQQPVSMSTVDLNGSKGDLDSCQNVLREPVTNKRPSTKTPPSNFKPPPQSDSMNERPTPLVRHENSLPEPYSRDVTAGQSKKPNDCQKTQLQSILTAPKIVPKSSSTTNQLFQQCGYPQLPIFSVNSTSNTKFQPQGFSGKNSIEVADNHSFLCSQDIINSMPSTSHHEHTSEKLTQMVKLKARQQPSAVKKVKNPVNKKTRLEGIARNIATLQYSPNSMRQLGLPGGSTVAQSAQFTQHHSQQAQIDGSLINDDRHGMRDNSINQRDPCPQGMMNTPATQNLSKLAHQYNPFLGISHEQQYLPTREDYLQQFTLLQDMLRRPSMTPTLDQKAYHQNAMMNGGFVIQRQPNSINQPIQFLPQNVNHYVPINNAYSQEVRSHELIKRYTDGTHIIYQPIFPKEVNIQFPAHHLSSRLHQDAEHPQKKQDQQNYRDPRTTNTQNDLPLKSMRSSPIPKPQKITKRSRSLSTLKTPSQALFDAQRSCLIQELNIQERVNQSFTKSNNTNLAAISETQTVELASSTENTKDQPMPSSNQIQATQFPLVQNEHNCQCPSMKKTMIDRATETDSMMDIGHCVKAIAGSSLPESASRAVESVCQTDEWLEKEEGSLYQETSSDFENTTDNEIESENEVDEVVPEANQATLIAEQNLTQENQHEQSGIIIEPDTLHIIGTLFTQMGANLSLTRDIFNGLRNSLLVCAQTYKTLLGKVDKLNSIEPLQNSASPPNNVISQVTQEIPAGDNDNTTSVDNATTSIHEQRGTFSLPPEYDPNDTKWTLKYRENKRGLVELIPRTGVYVKRKELKRIIRESNDGRMLARLLLTEVFNQNALRVCSWTGGKAKAFNSANIDVRPGLDENARMVLLTFVEQHGKKCGWSMANTSAVMSTIRTKINDIRAKSMYLFLQKDIVVGYPYVMVQFLQLPHTDIGDYSCVLHSWIRGRRATERKSLVAYPDESPSITKLRIMNDDEPSKKWKLYMAIIKHESHSYENDCEFIMKKIHNASKNRYSDVMRIDYKLLPATTTKRYSLPLKTIKLPDPQSKKNRNKLKVVVMKKPYEREHQDQASRDVRSSSDNLLLRYPYIQQILETDNGTQVNILGVCSRSTGKTFYTSKDPLTFDPDIGSDTSFVIQNPTNVANQFSQLEISESSPVIQEHPQFLPKQKTPDRSSEVECATSKPTTHSQITGASHASIGCANSTEHQDSIVEDMVVDELTEASCIDQNVFSGTTAENESSAYSKALEEANHSGQTEESSMEKKSPMVEAVTSSGILSSQDVDYDEQSKVAVVTSKVVTVEVQQIAEENQDEKKEEENPDVSMEEDKDEDNDVDSKSSENDDDCDRDIKDVKDQDRDNEVPKKIRGHIRTFVLPPEYDPHDTRWTLKYRENDPKDNLVELVPGSNVFINSLKLAHCKLAAKESKEFARMLLVEIFSQSALSVCSLTGVRANAFDISGANVRPGLDKKARKTILSFVKDHALEKNWGPYDSQSVINNLRSKIQDIRAKHAKTA</sequence>
<evidence type="ECO:0000259" key="2">
    <source>
        <dbReference type="PROSITE" id="PS51457"/>
    </source>
</evidence>
<feature type="compositionally biased region" description="Polar residues" evidence="1">
    <location>
        <begin position="324"/>
        <end position="335"/>
    </location>
</feature>
<evidence type="ECO:0000256" key="1">
    <source>
        <dbReference type="SAM" id="MobiDB-lite"/>
    </source>
</evidence>
<keyword evidence="4" id="KW-1185">Reference proteome</keyword>
<feature type="region of interest" description="Disordered" evidence="1">
    <location>
        <begin position="251"/>
        <end position="273"/>
    </location>
</feature>
<feature type="compositionally biased region" description="Acidic residues" evidence="1">
    <location>
        <begin position="1668"/>
        <end position="1683"/>
    </location>
</feature>
<feature type="compositionally biased region" description="Basic and acidic residues" evidence="1">
    <location>
        <begin position="1697"/>
        <end position="1711"/>
    </location>
</feature>
<feature type="compositionally biased region" description="Polar residues" evidence="1">
    <location>
        <begin position="439"/>
        <end position="451"/>
    </location>
</feature>
<feature type="domain" description="BEN" evidence="2">
    <location>
        <begin position="1153"/>
        <end position="1258"/>
    </location>
</feature>
<feature type="compositionally biased region" description="Polar residues" evidence="1">
    <location>
        <begin position="395"/>
        <end position="404"/>
    </location>
</feature>
<dbReference type="EMBL" id="JAHXZJ010002237">
    <property type="protein sequence ID" value="KAH0547136.1"/>
    <property type="molecule type" value="Genomic_DNA"/>
</dbReference>
<feature type="region of interest" description="Disordered" evidence="1">
    <location>
        <begin position="344"/>
        <end position="363"/>
    </location>
</feature>
<dbReference type="InterPro" id="IPR018379">
    <property type="entry name" value="BEN_domain"/>
</dbReference>
<feature type="compositionally biased region" description="Basic and acidic residues" evidence="1">
    <location>
        <begin position="778"/>
        <end position="798"/>
    </location>
</feature>
<evidence type="ECO:0000313" key="3">
    <source>
        <dbReference type="EMBL" id="KAH0547136.1"/>
    </source>
</evidence>
<feature type="region of interest" description="Disordered" evidence="1">
    <location>
        <begin position="389"/>
        <end position="451"/>
    </location>
</feature>
<feature type="region of interest" description="Disordered" evidence="1">
    <location>
        <begin position="776"/>
        <end position="832"/>
    </location>
</feature>
<feature type="region of interest" description="Disordered" evidence="1">
    <location>
        <begin position="308"/>
        <end position="339"/>
    </location>
</feature>
<dbReference type="PROSITE" id="PS51457">
    <property type="entry name" value="BEN"/>
    <property type="match status" value="2"/>
</dbReference>